<keyword evidence="12" id="KW-0314">Glutamate biosynthesis</keyword>
<comment type="cofactor">
    <cofactor evidence="1">
        <name>FMN</name>
        <dbReference type="ChEBI" id="CHEBI:58210"/>
    </cofactor>
</comment>
<dbReference type="GO" id="GO:0019676">
    <property type="term" value="P:ammonia assimilation cycle"/>
    <property type="evidence" value="ECO:0007669"/>
    <property type="project" value="TreeGrafter"/>
</dbReference>
<comment type="similarity">
    <text evidence="3">Belongs to the glutamate synthase family.</text>
</comment>
<accession>A0AAV0AU05</accession>
<evidence type="ECO:0000256" key="3">
    <source>
        <dbReference type="ARBA" id="ARBA00009716"/>
    </source>
</evidence>
<proteinExistence type="inferred from homology"/>
<keyword evidence="4" id="KW-0028">Amino-acid biosynthesis</keyword>
<sequence>MNQLGGKSNTGEGGKDASRLQIMPNGEMMCSAIKQVALGQIGVTSNYLADSDKLQIKMAQGAKPGEGGELHGHKVSESIAKTRHLTPGVGLISPPPNHDIYSIEDLKQLIYVLKCANPRARVLVKLVSEVGVGIVASGVAKAKADHILTSGHDGGTGASRWTGIKYALLPWELALAETCQTLVLNNLRGQV</sequence>
<dbReference type="PANTHER" id="PTHR11938">
    <property type="entry name" value="FAD NADPH DEHYDROGENASE/OXIDOREDUCTASE"/>
    <property type="match status" value="1"/>
</dbReference>
<evidence type="ECO:0000256" key="9">
    <source>
        <dbReference type="ARBA" id="ARBA00023002"/>
    </source>
</evidence>
<dbReference type="GO" id="GO:0006537">
    <property type="term" value="P:glutamate biosynthetic process"/>
    <property type="evidence" value="ECO:0007669"/>
    <property type="project" value="UniProtKB-KW"/>
</dbReference>
<feature type="domain" description="Glutamate synthase" evidence="15">
    <location>
        <begin position="1"/>
        <end position="191"/>
    </location>
</feature>
<feature type="non-terminal residue" evidence="16">
    <location>
        <position position="191"/>
    </location>
</feature>
<dbReference type="GO" id="GO:0016040">
    <property type="term" value="F:glutamate synthase (NADH) activity"/>
    <property type="evidence" value="ECO:0007669"/>
    <property type="project" value="TreeGrafter"/>
</dbReference>
<evidence type="ECO:0000256" key="12">
    <source>
        <dbReference type="ARBA" id="ARBA00023164"/>
    </source>
</evidence>
<dbReference type="Pfam" id="PF01645">
    <property type="entry name" value="Glu_synthase"/>
    <property type="match status" value="1"/>
</dbReference>
<evidence type="ECO:0000256" key="14">
    <source>
        <dbReference type="ARBA" id="ARBA00029440"/>
    </source>
</evidence>
<evidence type="ECO:0000313" key="16">
    <source>
        <dbReference type="EMBL" id="CAH7671771.1"/>
    </source>
</evidence>
<dbReference type="EMBL" id="CALTRL010001253">
    <property type="protein sequence ID" value="CAH7671771.1"/>
    <property type="molecule type" value="Genomic_DNA"/>
</dbReference>
<evidence type="ECO:0000256" key="13">
    <source>
        <dbReference type="ARBA" id="ARBA00023291"/>
    </source>
</evidence>
<evidence type="ECO:0000259" key="15">
    <source>
        <dbReference type="Pfam" id="PF01645"/>
    </source>
</evidence>
<evidence type="ECO:0000256" key="7">
    <source>
        <dbReference type="ARBA" id="ARBA00022723"/>
    </source>
</evidence>
<dbReference type="InterPro" id="IPR050711">
    <property type="entry name" value="ET-N_metabolism_enzyme"/>
</dbReference>
<evidence type="ECO:0000256" key="8">
    <source>
        <dbReference type="ARBA" id="ARBA00022962"/>
    </source>
</evidence>
<comment type="caution">
    <text evidence="16">The sequence shown here is derived from an EMBL/GenBank/DDBJ whole genome shotgun (WGS) entry which is preliminary data.</text>
</comment>
<keyword evidence="11" id="KW-0411">Iron-sulfur</keyword>
<comment type="cofactor">
    <cofactor evidence="2">
        <name>[3Fe-4S] cluster</name>
        <dbReference type="ChEBI" id="CHEBI:21137"/>
    </cofactor>
</comment>
<evidence type="ECO:0000256" key="11">
    <source>
        <dbReference type="ARBA" id="ARBA00023014"/>
    </source>
</evidence>
<evidence type="ECO:0000256" key="4">
    <source>
        <dbReference type="ARBA" id="ARBA00022605"/>
    </source>
</evidence>
<dbReference type="GO" id="GO:0046872">
    <property type="term" value="F:metal ion binding"/>
    <property type="evidence" value="ECO:0007669"/>
    <property type="project" value="UniProtKB-KW"/>
</dbReference>
<dbReference type="AlphaFoldDB" id="A0AAV0AU05"/>
<keyword evidence="9" id="KW-0560">Oxidoreductase</keyword>
<evidence type="ECO:0000256" key="6">
    <source>
        <dbReference type="ARBA" id="ARBA00022643"/>
    </source>
</evidence>
<dbReference type="InterPro" id="IPR002932">
    <property type="entry name" value="Glu_synthdom"/>
</dbReference>
<reference evidence="16" key="1">
    <citation type="submission" date="2022-06" db="EMBL/GenBank/DDBJ databases">
        <authorList>
            <consortium name="SYNGENTA / RWTH Aachen University"/>
        </authorList>
    </citation>
    <scope>NUCLEOTIDE SEQUENCE</scope>
</reference>
<comment type="pathway">
    <text evidence="14">Amino-acid biosynthesis.</text>
</comment>
<dbReference type="Gene3D" id="3.20.20.70">
    <property type="entry name" value="Aldolase class I"/>
    <property type="match status" value="1"/>
</dbReference>
<evidence type="ECO:0000256" key="10">
    <source>
        <dbReference type="ARBA" id="ARBA00023004"/>
    </source>
</evidence>
<dbReference type="InterPro" id="IPR013785">
    <property type="entry name" value="Aldolase_TIM"/>
</dbReference>
<keyword evidence="10" id="KW-0408">Iron</keyword>
<organism evidence="16 17">
    <name type="scientific">Phakopsora pachyrhizi</name>
    <name type="common">Asian soybean rust disease fungus</name>
    <dbReference type="NCBI Taxonomy" id="170000"/>
    <lineage>
        <taxon>Eukaryota</taxon>
        <taxon>Fungi</taxon>
        <taxon>Dikarya</taxon>
        <taxon>Basidiomycota</taxon>
        <taxon>Pucciniomycotina</taxon>
        <taxon>Pucciniomycetes</taxon>
        <taxon>Pucciniales</taxon>
        <taxon>Phakopsoraceae</taxon>
        <taxon>Phakopsora</taxon>
    </lineage>
</organism>
<keyword evidence="8" id="KW-0315">Glutamine amidotransferase</keyword>
<dbReference type="Proteomes" id="UP001153365">
    <property type="component" value="Unassembled WGS sequence"/>
</dbReference>
<evidence type="ECO:0000313" key="17">
    <source>
        <dbReference type="Proteomes" id="UP001153365"/>
    </source>
</evidence>
<keyword evidence="17" id="KW-1185">Reference proteome</keyword>
<dbReference type="PANTHER" id="PTHR11938:SF133">
    <property type="entry name" value="GLUTAMATE SYNTHASE (NADH)"/>
    <property type="match status" value="1"/>
</dbReference>
<evidence type="ECO:0000256" key="5">
    <source>
        <dbReference type="ARBA" id="ARBA00022630"/>
    </source>
</evidence>
<keyword evidence="7" id="KW-0479">Metal-binding</keyword>
<gene>
    <name evidence="16" type="ORF">PPACK8108_LOCUS6586</name>
</gene>
<evidence type="ECO:0000256" key="2">
    <source>
        <dbReference type="ARBA" id="ARBA00001927"/>
    </source>
</evidence>
<protein>
    <submittedName>
        <fullName evidence="16">Glutamate synthase domain-containing protein</fullName>
    </submittedName>
</protein>
<evidence type="ECO:0000256" key="1">
    <source>
        <dbReference type="ARBA" id="ARBA00001917"/>
    </source>
</evidence>
<dbReference type="CDD" id="cd02808">
    <property type="entry name" value="GltS_FMN"/>
    <property type="match status" value="1"/>
</dbReference>
<keyword evidence="5" id="KW-0285">Flavoprotein</keyword>
<name>A0AAV0AU05_PHAPC</name>
<keyword evidence="6" id="KW-0288">FMN</keyword>
<dbReference type="SUPFAM" id="SSF51395">
    <property type="entry name" value="FMN-linked oxidoreductases"/>
    <property type="match status" value="1"/>
</dbReference>
<dbReference type="GO" id="GO:0051538">
    <property type="term" value="F:3 iron, 4 sulfur cluster binding"/>
    <property type="evidence" value="ECO:0007669"/>
    <property type="project" value="UniProtKB-KW"/>
</dbReference>
<keyword evidence="13" id="KW-0003">3Fe-4S</keyword>